<gene>
    <name evidence="2" type="ORF">CEXT_323671</name>
</gene>
<protein>
    <submittedName>
        <fullName evidence="2">Uncharacterized protein</fullName>
    </submittedName>
</protein>
<evidence type="ECO:0000313" key="3">
    <source>
        <dbReference type="Proteomes" id="UP001054945"/>
    </source>
</evidence>
<keyword evidence="3" id="KW-1185">Reference proteome</keyword>
<sequence length="100" mass="11076">MSQSPYLNPLKPFVLVQYLCKASKKIRCTSVTLVLQLNQKMLKPPTLYIRNPTGINLFQSAIKLLKWPTLKQSRCDDVGCHDNASSPSGEGPTILCGDRG</sequence>
<proteinExistence type="predicted"/>
<dbReference type="Proteomes" id="UP001054945">
    <property type="component" value="Unassembled WGS sequence"/>
</dbReference>
<organism evidence="2 3">
    <name type="scientific">Caerostris extrusa</name>
    <name type="common">Bark spider</name>
    <name type="synonym">Caerostris bankana</name>
    <dbReference type="NCBI Taxonomy" id="172846"/>
    <lineage>
        <taxon>Eukaryota</taxon>
        <taxon>Metazoa</taxon>
        <taxon>Ecdysozoa</taxon>
        <taxon>Arthropoda</taxon>
        <taxon>Chelicerata</taxon>
        <taxon>Arachnida</taxon>
        <taxon>Araneae</taxon>
        <taxon>Araneomorphae</taxon>
        <taxon>Entelegynae</taxon>
        <taxon>Araneoidea</taxon>
        <taxon>Araneidae</taxon>
        <taxon>Caerostris</taxon>
    </lineage>
</organism>
<comment type="caution">
    <text evidence="2">The sequence shown here is derived from an EMBL/GenBank/DDBJ whole genome shotgun (WGS) entry which is preliminary data.</text>
</comment>
<reference evidence="2 3" key="1">
    <citation type="submission" date="2021-06" db="EMBL/GenBank/DDBJ databases">
        <title>Caerostris extrusa draft genome.</title>
        <authorList>
            <person name="Kono N."/>
            <person name="Arakawa K."/>
        </authorList>
    </citation>
    <scope>NUCLEOTIDE SEQUENCE [LARGE SCALE GENOMIC DNA]</scope>
</reference>
<evidence type="ECO:0000313" key="2">
    <source>
        <dbReference type="EMBL" id="GIY68993.1"/>
    </source>
</evidence>
<dbReference type="EMBL" id="BPLR01014475">
    <property type="protein sequence ID" value="GIY68993.1"/>
    <property type="molecule type" value="Genomic_DNA"/>
</dbReference>
<name>A0AAV4VFV6_CAEEX</name>
<evidence type="ECO:0000256" key="1">
    <source>
        <dbReference type="SAM" id="MobiDB-lite"/>
    </source>
</evidence>
<dbReference type="AlphaFoldDB" id="A0AAV4VFV6"/>
<feature type="region of interest" description="Disordered" evidence="1">
    <location>
        <begin position="81"/>
        <end position="100"/>
    </location>
</feature>
<accession>A0AAV4VFV6</accession>